<reference evidence="2" key="2">
    <citation type="submission" date="2025-09" db="UniProtKB">
        <authorList>
            <consortium name="Ensembl"/>
        </authorList>
    </citation>
    <scope>IDENTIFICATION</scope>
</reference>
<proteinExistence type="predicted"/>
<dbReference type="AlphaFoldDB" id="A0A8C7AK55"/>
<protein>
    <recommendedName>
        <fullName evidence="4">Dynein light chain</fullName>
    </recommendedName>
</protein>
<dbReference type="GeneTree" id="ENSGT00390000001618"/>
<reference evidence="2" key="1">
    <citation type="submission" date="2025-08" db="UniProtKB">
        <authorList>
            <consortium name="Ensembl"/>
        </authorList>
    </citation>
    <scope>IDENTIFICATION</scope>
</reference>
<keyword evidence="1" id="KW-0472">Membrane</keyword>
<accession>A0A8C7AK55</accession>
<evidence type="ECO:0008006" key="4">
    <source>
        <dbReference type="Google" id="ProtNLM"/>
    </source>
</evidence>
<dbReference type="Ensembl" id="ENSNVIT00000011695.1">
    <property type="protein sequence ID" value="ENSNVIP00000010006.1"/>
    <property type="gene ID" value="ENSNVIG00000007896.1"/>
</dbReference>
<feature type="transmembrane region" description="Helical" evidence="1">
    <location>
        <begin position="56"/>
        <end position="78"/>
    </location>
</feature>
<evidence type="ECO:0000313" key="2">
    <source>
        <dbReference type="Ensembl" id="ENSNVIP00000010006.1"/>
    </source>
</evidence>
<dbReference type="PANTHER" id="PTHR48424:SF3">
    <property type="entry name" value="DYNEIN LIGHT CHAIN-RELATED"/>
    <property type="match status" value="1"/>
</dbReference>
<organism evidence="2 3">
    <name type="scientific">Neovison vison</name>
    <name type="common">American mink</name>
    <name type="synonym">Mustela vison</name>
    <dbReference type="NCBI Taxonomy" id="452646"/>
    <lineage>
        <taxon>Eukaryota</taxon>
        <taxon>Metazoa</taxon>
        <taxon>Chordata</taxon>
        <taxon>Craniata</taxon>
        <taxon>Vertebrata</taxon>
        <taxon>Euteleostomi</taxon>
        <taxon>Mammalia</taxon>
        <taxon>Eutheria</taxon>
        <taxon>Laurasiatheria</taxon>
        <taxon>Carnivora</taxon>
        <taxon>Caniformia</taxon>
        <taxon>Musteloidea</taxon>
        <taxon>Mustelidae</taxon>
        <taxon>Mustelinae</taxon>
        <taxon>Neogale</taxon>
    </lineage>
</organism>
<evidence type="ECO:0000313" key="3">
    <source>
        <dbReference type="Proteomes" id="UP000694425"/>
    </source>
</evidence>
<dbReference type="Proteomes" id="UP000694425">
    <property type="component" value="Unplaced"/>
</dbReference>
<evidence type="ECO:0000256" key="1">
    <source>
        <dbReference type="SAM" id="Phobius"/>
    </source>
</evidence>
<sequence length="106" mass="11977">MVLIRLEQKNGHLAQIEVVEAFGFICHITTEVSHHEAVPGGVVFFVKLLFHIGHSVPLYVLFLQCLSCTFYPLLLHLLQHASFFIRAFFYQGLLVAHDYHGVGASQ</sequence>
<keyword evidence="1" id="KW-1133">Transmembrane helix</keyword>
<keyword evidence="1" id="KW-0812">Transmembrane</keyword>
<keyword evidence="3" id="KW-1185">Reference proteome</keyword>
<dbReference type="PANTHER" id="PTHR48424">
    <property type="entry name" value="DYNEIN LIGHT CHAIN-RELATED"/>
    <property type="match status" value="1"/>
</dbReference>
<name>A0A8C7AK55_NEOVI</name>